<dbReference type="RefSeq" id="WP_121989278.1">
    <property type="nucleotide sequence ID" value="NZ_OUNR01000012.1"/>
</dbReference>
<evidence type="ECO:0008006" key="4">
    <source>
        <dbReference type="Google" id="ProtNLM"/>
    </source>
</evidence>
<name>A0A330L7K3_9BACT</name>
<keyword evidence="3" id="KW-1185">Reference proteome</keyword>
<organism evidence="2 3">
    <name type="scientific">Nitrospira lenta</name>
    <dbReference type="NCBI Taxonomy" id="1436998"/>
    <lineage>
        <taxon>Bacteria</taxon>
        <taxon>Pseudomonadati</taxon>
        <taxon>Nitrospirota</taxon>
        <taxon>Nitrospiria</taxon>
        <taxon>Nitrospirales</taxon>
        <taxon>Nitrospiraceae</taxon>
        <taxon>Nitrospira</taxon>
    </lineage>
</organism>
<evidence type="ECO:0000313" key="2">
    <source>
        <dbReference type="EMBL" id="SPP64965.1"/>
    </source>
</evidence>
<reference evidence="3" key="1">
    <citation type="submission" date="2018-04" db="EMBL/GenBank/DDBJ databases">
        <authorList>
            <person name="Lucker S."/>
            <person name="Sakoula D."/>
        </authorList>
    </citation>
    <scope>NUCLEOTIDE SEQUENCE [LARGE SCALE GENOMIC DNA]</scope>
</reference>
<evidence type="ECO:0000313" key="3">
    <source>
        <dbReference type="Proteomes" id="UP000248168"/>
    </source>
</evidence>
<dbReference type="EMBL" id="OUNR01000012">
    <property type="protein sequence ID" value="SPP64965.1"/>
    <property type="molecule type" value="Genomic_DNA"/>
</dbReference>
<dbReference type="InParanoid" id="A0A330L7K3"/>
<dbReference type="OrthoDB" id="963550at2"/>
<gene>
    <name evidence="2" type="ORF">NITLEN_20605</name>
</gene>
<accession>A0A330L7K3</accession>
<protein>
    <recommendedName>
        <fullName evidence="4">MotA/TolQ/ExbB proton channel domain-containing protein</fullName>
    </recommendedName>
</protein>
<sequence>MKTFGVGLLAAILGYVVGLFGTMAAIELFSSNTHDKSMEAAMTSAFVGGPLIAITSVIAILAIRRQRNS</sequence>
<keyword evidence="1" id="KW-0472">Membrane</keyword>
<feature type="transmembrane region" description="Helical" evidence="1">
    <location>
        <begin position="40"/>
        <end position="63"/>
    </location>
</feature>
<dbReference type="AlphaFoldDB" id="A0A330L7K3"/>
<evidence type="ECO:0000256" key="1">
    <source>
        <dbReference type="SAM" id="Phobius"/>
    </source>
</evidence>
<keyword evidence="1" id="KW-0812">Transmembrane</keyword>
<keyword evidence="1" id="KW-1133">Transmembrane helix</keyword>
<dbReference type="Proteomes" id="UP000248168">
    <property type="component" value="Unassembled WGS sequence"/>
</dbReference>
<proteinExistence type="predicted"/>